<proteinExistence type="predicted"/>
<dbReference type="EMBL" id="PDLN01000007">
    <property type="protein sequence ID" value="RDW80459.1"/>
    <property type="molecule type" value="Genomic_DNA"/>
</dbReference>
<organism evidence="1 2">
    <name type="scientific">Coleophoma crateriformis</name>
    <dbReference type="NCBI Taxonomy" id="565419"/>
    <lineage>
        <taxon>Eukaryota</taxon>
        <taxon>Fungi</taxon>
        <taxon>Dikarya</taxon>
        <taxon>Ascomycota</taxon>
        <taxon>Pezizomycotina</taxon>
        <taxon>Leotiomycetes</taxon>
        <taxon>Helotiales</taxon>
        <taxon>Dermateaceae</taxon>
        <taxon>Coleophoma</taxon>
    </lineage>
</organism>
<evidence type="ECO:0000313" key="1">
    <source>
        <dbReference type="EMBL" id="RDW80459.1"/>
    </source>
</evidence>
<dbReference type="Proteomes" id="UP000256328">
    <property type="component" value="Unassembled WGS sequence"/>
</dbReference>
<keyword evidence="2" id="KW-1185">Reference proteome</keyword>
<dbReference type="AlphaFoldDB" id="A0A3D8S2F0"/>
<comment type="caution">
    <text evidence="1">The sequence shown here is derived from an EMBL/GenBank/DDBJ whole genome shotgun (WGS) entry which is preliminary data.</text>
</comment>
<dbReference type="OrthoDB" id="2951834at2759"/>
<protein>
    <submittedName>
        <fullName evidence="1">Uncharacterized protein</fullName>
    </submittedName>
</protein>
<evidence type="ECO:0000313" key="2">
    <source>
        <dbReference type="Proteomes" id="UP000256328"/>
    </source>
</evidence>
<sequence length="267" mass="29811">MEPASSILGKLGDLPFEIRTNIYEHALYIGPIYPSKPTSASTGVFYNPPTTDASVLGLLCTNHTIYTEALPYLYRSNDFSLILRAATDRWETSDPQGEGERPFELSVAQGRWLSAPMNNKLIRNVRWDMLHHVRHLALSVCVDGSATDQDYRRLIPKTAVKKLGMWQAQTLSLMDVMEMACALIASCYVLDKLHVDIMCPSGFEPAIRALVNPLLTIRACKHVDVLMGSYMVTASSKYRAYLEGVLRMGRGAPTPKHAPLSHWRTIS</sequence>
<reference evidence="1 2" key="1">
    <citation type="journal article" date="2018" name="IMA Fungus">
        <title>IMA Genome-F 9: Draft genome sequence of Annulohypoxylon stygium, Aspergillus mulundensis, Berkeleyomyces basicola (syn. Thielaviopsis basicola), Ceratocystis smalleyi, two Cercospora beticola strains, Coleophoma cylindrospora, Fusarium fracticaudum, Phialophora cf. hyalina, and Morchella septimelata.</title>
        <authorList>
            <person name="Wingfield B.D."/>
            <person name="Bills G.F."/>
            <person name="Dong Y."/>
            <person name="Huang W."/>
            <person name="Nel W.J."/>
            <person name="Swalarsk-Parry B.S."/>
            <person name="Vaghefi N."/>
            <person name="Wilken P.M."/>
            <person name="An Z."/>
            <person name="de Beer Z.W."/>
            <person name="De Vos L."/>
            <person name="Chen L."/>
            <person name="Duong T.A."/>
            <person name="Gao Y."/>
            <person name="Hammerbacher A."/>
            <person name="Kikkert J.R."/>
            <person name="Li Y."/>
            <person name="Li H."/>
            <person name="Li K."/>
            <person name="Li Q."/>
            <person name="Liu X."/>
            <person name="Ma X."/>
            <person name="Naidoo K."/>
            <person name="Pethybridge S.J."/>
            <person name="Sun J."/>
            <person name="Steenkamp E.T."/>
            <person name="van der Nest M.A."/>
            <person name="van Wyk S."/>
            <person name="Wingfield M.J."/>
            <person name="Xiong C."/>
            <person name="Yue Q."/>
            <person name="Zhang X."/>
        </authorList>
    </citation>
    <scope>NUCLEOTIDE SEQUENCE [LARGE SCALE GENOMIC DNA]</scope>
    <source>
        <strain evidence="1 2">BP5796</strain>
    </source>
</reference>
<name>A0A3D8S2F0_9HELO</name>
<accession>A0A3D8S2F0</accession>
<gene>
    <name evidence="1" type="ORF">BP5796_05157</name>
</gene>